<reference evidence="4 5" key="1">
    <citation type="submission" date="2019-08" db="EMBL/GenBank/DDBJ databases">
        <title>Microbe sample from Colwellia echini.</title>
        <authorList>
            <person name="Christiansen L."/>
            <person name="Pathiraja D."/>
            <person name="Schultz-Johansen M."/>
            <person name="Choi I.-G."/>
            <person name="Stougaard P."/>
        </authorList>
    </citation>
    <scope>NUCLEOTIDE SEQUENCE [LARGE SCALE GENOMIC DNA]</scope>
    <source>
        <strain evidence="4 5">A3</strain>
    </source>
</reference>
<dbReference type="PROSITE" id="PS51186">
    <property type="entry name" value="GNAT"/>
    <property type="match status" value="1"/>
</dbReference>
<feature type="domain" description="N-acetyltransferase" evidence="3">
    <location>
        <begin position="8"/>
        <end position="155"/>
    </location>
</feature>
<dbReference type="PANTHER" id="PTHR43617">
    <property type="entry name" value="L-AMINO ACID N-ACETYLTRANSFERASE"/>
    <property type="match status" value="1"/>
</dbReference>
<dbReference type="EMBL" id="PJAI02000007">
    <property type="protein sequence ID" value="TYK65952.1"/>
    <property type="molecule type" value="Genomic_DNA"/>
</dbReference>
<dbReference type="Pfam" id="PF00583">
    <property type="entry name" value="Acetyltransf_1"/>
    <property type="match status" value="1"/>
</dbReference>
<dbReference type="InterPro" id="IPR043690">
    <property type="entry name" value="RimI"/>
</dbReference>
<keyword evidence="1" id="KW-0012">Acyltransferase</keyword>
<evidence type="ECO:0000313" key="4">
    <source>
        <dbReference type="EMBL" id="TYK65952.1"/>
    </source>
</evidence>
<dbReference type="InterPro" id="IPR016181">
    <property type="entry name" value="Acyl_CoA_acyltransferase"/>
</dbReference>
<comment type="caution">
    <text evidence="4">The sequence shown here is derived from an EMBL/GenBank/DDBJ whole genome shotgun (WGS) entry which is preliminary data.</text>
</comment>
<comment type="similarity">
    <text evidence="1 2">Belongs to the acetyltransferase family. RimI subfamily.</text>
</comment>
<feature type="binding site" evidence="1">
    <location>
        <position position="115"/>
    </location>
    <ligand>
        <name>acetyl-CoA</name>
        <dbReference type="ChEBI" id="CHEBI:57288"/>
    </ligand>
</feature>
<evidence type="ECO:0000256" key="1">
    <source>
        <dbReference type="HAMAP-Rule" id="MF_02210"/>
    </source>
</evidence>
<feature type="active site" description="Proton acceptor" evidence="1">
    <location>
        <position position="110"/>
    </location>
</feature>
<dbReference type="RefSeq" id="WP_101342912.1">
    <property type="nucleotide sequence ID" value="NZ_PJAI02000007.1"/>
</dbReference>
<dbReference type="InterPro" id="IPR006464">
    <property type="entry name" value="AcTrfase_RimI/Ard1"/>
</dbReference>
<dbReference type="Gene3D" id="3.40.630.30">
    <property type="match status" value="1"/>
</dbReference>
<evidence type="ECO:0000256" key="2">
    <source>
        <dbReference type="RuleBase" id="RU363094"/>
    </source>
</evidence>
<dbReference type="SUPFAM" id="SSF55729">
    <property type="entry name" value="Acyl-CoA N-acyltransferases (Nat)"/>
    <property type="match status" value="1"/>
</dbReference>
<dbReference type="EC" id="2.3.1.266" evidence="1 2"/>
<keyword evidence="1 2" id="KW-0963">Cytoplasm</keyword>
<comment type="caution">
    <text evidence="1">Lacks conserved residue(s) required for the propagation of feature annotation.</text>
</comment>
<dbReference type="NCBIfam" id="TIGR01575">
    <property type="entry name" value="rimI"/>
    <property type="match status" value="1"/>
</dbReference>
<evidence type="ECO:0000259" key="3">
    <source>
        <dbReference type="PROSITE" id="PS51186"/>
    </source>
</evidence>
<protein>
    <recommendedName>
        <fullName evidence="1 2">[Ribosomal protein bS18]-alanine N-acetyltransferase</fullName>
        <ecNumber evidence="1 2">2.3.1.266</ecNumber>
    </recommendedName>
</protein>
<dbReference type="CDD" id="cd04301">
    <property type="entry name" value="NAT_SF"/>
    <property type="match status" value="1"/>
</dbReference>
<dbReference type="Proteomes" id="UP000815846">
    <property type="component" value="Unassembled WGS sequence"/>
</dbReference>
<keyword evidence="5" id="KW-1185">Reference proteome</keyword>
<dbReference type="PANTHER" id="PTHR43617:SF35">
    <property type="entry name" value="[RIBOSOMAL PROTEIN BS18]-ALANINE N-ACETYLTRANSFERASE"/>
    <property type="match status" value="1"/>
</dbReference>
<accession>A0ABY3MY44</accession>
<organism evidence="4 5">
    <name type="scientific">Colwellia echini</name>
    <dbReference type="NCBI Taxonomy" id="1982103"/>
    <lineage>
        <taxon>Bacteria</taxon>
        <taxon>Pseudomonadati</taxon>
        <taxon>Pseudomonadota</taxon>
        <taxon>Gammaproteobacteria</taxon>
        <taxon>Alteromonadales</taxon>
        <taxon>Colwelliaceae</taxon>
        <taxon>Colwellia</taxon>
    </lineage>
</organism>
<comment type="subcellular location">
    <subcellularLocation>
        <location evidence="1 2">Cytoplasm</location>
    </subcellularLocation>
</comment>
<proteinExistence type="inferred from homology"/>
<feature type="active site" description="Proton donor" evidence="1">
    <location>
        <position position="122"/>
    </location>
</feature>
<comment type="function">
    <text evidence="1 2">Acetylates the N-terminal alanine of ribosomal protein bS18.</text>
</comment>
<comment type="catalytic activity">
    <reaction evidence="1 2">
        <text>N-terminal L-alanyl-[ribosomal protein bS18] + acetyl-CoA = N-terminal N(alpha)-acetyl-L-alanyl-[ribosomal protein bS18] + CoA + H(+)</text>
        <dbReference type="Rhea" id="RHEA:43756"/>
        <dbReference type="Rhea" id="RHEA-COMP:10676"/>
        <dbReference type="Rhea" id="RHEA-COMP:10677"/>
        <dbReference type="ChEBI" id="CHEBI:15378"/>
        <dbReference type="ChEBI" id="CHEBI:57287"/>
        <dbReference type="ChEBI" id="CHEBI:57288"/>
        <dbReference type="ChEBI" id="CHEBI:64718"/>
        <dbReference type="ChEBI" id="CHEBI:83683"/>
        <dbReference type="EC" id="2.3.1.266"/>
    </reaction>
</comment>
<name>A0ABY3MY44_9GAMM</name>
<dbReference type="InterPro" id="IPR050276">
    <property type="entry name" value="MshD_Acetyltransferase"/>
</dbReference>
<dbReference type="InterPro" id="IPR000182">
    <property type="entry name" value="GNAT_dom"/>
</dbReference>
<dbReference type="HAMAP" id="MF_02210">
    <property type="entry name" value="RimI"/>
    <property type="match status" value="1"/>
</dbReference>
<sequence>MTTSVKTEAFIEITPSDVPALMIIELACHPHPWSEKTFKSCIGGRYFGERLETAQHNNIGFYVGEFVAGEATLMDICVQPTEQGCGFGKKLLTQFLAQAKKLGASKIFLEVRAKNIAAQMLYMNAGFIEIDRRTGYYPSNTGFGYEDAIVMSKKL</sequence>
<gene>
    <name evidence="1 4" type="primary">rimI</name>
    <name evidence="4" type="ORF">CWS31_008375</name>
</gene>
<evidence type="ECO:0000313" key="5">
    <source>
        <dbReference type="Proteomes" id="UP000815846"/>
    </source>
</evidence>
<keyword evidence="1" id="KW-0808">Transferase</keyword>